<protein>
    <submittedName>
        <fullName evidence="7">Membrane protein involved in the export of O-antigen and teichoic acid</fullName>
    </submittedName>
</protein>
<dbReference type="STRING" id="478744.SAMN05444359_11122"/>
<keyword evidence="4 6" id="KW-1133">Transmembrane helix</keyword>
<dbReference type="RefSeq" id="WP_090168286.1">
    <property type="nucleotide sequence ID" value="NZ_FOFB01000011.1"/>
</dbReference>
<comment type="subcellular location">
    <subcellularLocation>
        <location evidence="1">Cell membrane</location>
        <topology evidence="1">Multi-pass membrane protein</topology>
    </subcellularLocation>
</comment>
<feature type="transmembrane region" description="Helical" evidence="6">
    <location>
        <begin position="236"/>
        <end position="257"/>
    </location>
</feature>
<feature type="transmembrane region" description="Helical" evidence="6">
    <location>
        <begin position="20"/>
        <end position="44"/>
    </location>
</feature>
<dbReference type="OrthoDB" id="846354at2"/>
<dbReference type="InParanoid" id="A0A1H9GMC8"/>
<feature type="transmembrane region" description="Helical" evidence="6">
    <location>
        <begin position="269"/>
        <end position="291"/>
    </location>
</feature>
<organism evidence="7 8">
    <name type="scientific">Neolewinella agarilytica</name>
    <dbReference type="NCBI Taxonomy" id="478744"/>
    <lineage>
        <taxon>Bacteria</taxon>
        <taxon>Pseudomonadati</taxon>
        <taxon>Bacteroidota</taxon>
        <taxon>Saprospiria</taxon>
        <taxon>Saprospirales</taxon>
        <taxon>Lewinellaceae</taxon>
        <taxon>Neolewinella</taxon>
    </lineage>
</organism>
<evidence type="ECO:0000256" key="5">
    <source>
        <dbReference type="ARBA" id="ARBA00023136"/>
    </source>
</evidence>
<reference evidence="8" key="1">
    <citation type="submission" date="2016-10" db="EMBL/GenBank/DDBJ databases">
        <authorList>
            <person name="Varghese N."/>
            <person name="Submissions S."/>
        </authorList>
    </citation>
    <scope>NUCLEOTIDE SEQUENCE [LARGE SCALE GENOMIC DNA]</scope>
    <source>
        <strain evidence="8">DSM 24740</strain>
    </source>
</reference>
<feature type="transmembrane region" description="Helical" evidence="6">
    <location>
        <begin position="128"/>
        <end position="153"/>
    </location>
</feature>
<feature type="transmembrane region" description="Helical" evidence="6">
    <location>
        <begin position="345"/>
        <end position="362"/>
    </location>
</feature>
<dbReference type="Proteomes" id="UP000199021">
    <property type="component" value="Unassembled WGS sequence"/>
</dbReference>
<keyword evidence="5 6" id="KW-0472">Membrane</keyword>
<evidence type="ECO:0000313" key="7">
    <source>
        <dbReference type="EMBL" id="SEQ51246.1"/>
    </source>
</evidence>
<dbReference type="PANTHER" id="PTHR30250:SF11">
    <property type="entry name" value="O-ANTIGEN TRANSPORTER-RELATED"/>
    <property type="match status" value="1"/>
</dbReference>
<feature type="transmembrane region" description="Helical" evidence="6">
    <location>
        <begin position="374"/>
        <end position="393"/>
    </location>
</feature>
<feature type="transmembrane region" description="Helical" evidence="6">
    <location>
        <begin position="105"/>
        <end position="121"/>
    </location>
</feature>
<evidence type="ECO:0000256" key="3">
    <source>
        <dbReference type="ARBA" id="ARBA00022692"/>
    </source>
</evidence>
<dbReference type="InterPro" id="IPR050833">
    <property type="entry name" value="Poly_Biosynth_Transport"/>
</dbReference>
<feature type="transmembrane region" description="Helical" evidence="6">
    <location>
        <begin position="56"/>
        <end position="78"/>
    </location>
</feature>
<proteinExistence type="predicted"/>
<dbReference type="GO" id="GO:0005886">
    <property type="term" value="C:plasma membrane"/>
    <property type="evidence" value="ECO:0007669"/>
    <property type="project" value="UniProtKB-SubCell"/>
</dbReference>
<evidence type="ECO:0000256" key="6">
    <source>
        <dbReference type="SAM" id="Phobius"/>
    </source>
</evidence>
<feature type="transmembrane region" description="Helical" evidence="6">
    <location>
        <begin position="173"/>
        <end position="199"/>
    </location>
</feature>
<accession>A0A1H9GMC8</accession>
<keyword evidence="3 6" id="KW-0812">Transmembrane</keyword>
<gene>
    <name evidence="7" type="ORF">SAMN05444359_11122</name>
</gene>
<evidence type="ECO:0000256" key="4">
    <source>
        <dbReference type="ARBA" id="ARBA00022989"/>
    </source>
</evidence>
<dbReference type="EMBL" id="FOFB01000011">
    <property type="protein sequence ID" value="SEQ51246.1"/>
    <property type="molecule type" value="Genomic_DNA"/>
</dbReference>
<dbReference type="PANTHER" id="PTHR30250">
    <property type="entry name" value="PST FAMILY PREDICTED COLANIC ACID TRANSPORTER"/>
    <property type="match status" value="1"/>
</dbReference>
<dbReference type="AlphaFoldDB" id="A0A1H9GMC8"/>
<sequence length="428" mass="47126">MLKQLDKLATQYPFVSKWTKLIGVAAGGQLAIQAVGFISGILVIRLLPTEQYAYYVLVNTMLGTMAVLADGGISLGVLSEGGKVWQQPKELGKVLATGMDLRHKFAIGSLAVSMPILYYLLRQQELSHLWVIILILSLLPSFYASLSGGLLKVVPRLHQEVSSSLMIDLKSNIWRALATAGSLLFFPLAVCAVLANGVGQIKANQLLKKLSQKHIAENSQSDDFYRSQILKTVWRVLPGSIYYCISGQITVWLISIFGSTSGIAEIGALGRLMVLLMLIQNSLDLLIVPRFARLMERPEELRLRFIQVVGAVSGISLCLILGIYLFPKPFLFILGPDYMDLEYEMLLMTIGSCITLVANTVNRLASARGIIPNPALFLPFTVFSQIVLLVFFIDYSSVVGVLNFSILGAAIGLLYRIIHFFTYNLSSE</sequence>
<keyword evidence="2" id="KW-1003">Cell membrane</keyword>
<feature type="transmembrane region" description="Helical" evidence="6">
    <location>
        <begin position="399"/>
        <end position="418"/>
    </location>
</feature>
<evidence type="ECO:0000256" key="1">
    <source>
        <dbReference type="ARBA" id="ARBA00004651"/>
    </source>
</evidence>
<feature type="transmembrane region" description="Helical" evidence="6">
    <location>
        <begin position="303"/>
        <end position="325"/>
    </location>
</feature>
<keyword evidence="8" id="KW-1185">Reference proteome</keyword>
<evidence type="ECO:0000313" key="8">
    <source>
        <dbReference type="Proteomes" id="UP000199021"/>
    </source>
</evidence>
<evidence type="ECO:0000256" key="2">
    <source>
        <dbReference type="ARBA" id="ARBA00022475"/>
    </source>
</evidence>
<name>A0A1H9GMC8_9BACT</name>